<keyword evidence="2" id="KW-0472">Membrane</keyword>
<reference evidence="3 4" key="1">
    <citation type="submission" date="2016-08" db="EMBL/GenBank/DDBJ databases">
        <title>A Parts List for Fungal Cellulosomes Revealed by Comparative Genomics.</title>
        <authorList>
            <consortium name="DOE Joint Genome Institute"/>
            <person name="Haitjema C.H."/>
            <person name="Gilmore S.P."/>
            <person name="Henske J.K."/>
            <person name="Solomon K.V."/>
            <person name="De Groot R."/>
            <person name="Kuo A."/>
            <person name="Mondo S.J."/>
            <person name="Salamov A.A."/>
            <person name="Labutti K."/>
            <person name="Zhao Z."/>
            <person name="Chiniquy J."/>
            <person name="Barry K."/>
            <person name="Brewer H.M."/>
            <person name="Purvine S.O."/>
            <person name="Wright A.T."/>
            <person name="Boxma B."/>
            <person name="Van Alen T."/>
            <person name="Hackstein J.H."/>
            <person name="Baker S.E."/>
            <person name="Grigoriev I.V."/>
            <person name="O'Malley M.A."/>
        </authorList>
    </citation>
    <scope>NUCLEOTIDE SEQUENCE [LARGE SCALE GENOMIC DNA]</scope>
    <source>
        <strain evidence="3 4">S4</strain>
    </source>
</reference>
<dbReference type="AlphaFoldDB" id="A0A1Y1WPC8"/>
<keyword evidence="2" id="KW-1133">Transmembrane helix</keyword>
<gene>
    <name evidence="3" type="ORF">BCR32DRAFT_285450</name>
</gene>
<dbReference type="EMBL" id="MCFG01000375">
    <property type="protein sequence ID" value="ORX75148.1"/>
    <property type="molecule type" value="Genomic_DNA"/>
</dbReference>
<comment type="caution">
    <text evidence="3">The sequence shown here is derived from an EMBL/GenBank/DDBJ whole genome shotgun (WGS) entry which is preliminary data.</text>
</comment>
<evidence type="ECO:0000313" key="3">
    <source>
        <dbReference type="EMBL" id="ORX75148.1"/>
    </source>
</evidence>
<keyword evidence="2" id="KW-0812">Transmembrane</keyword>
<dbReference type="Proteomes" id="UP000193944">
    <property type="component" value="Unassembled WGS sequence"/>
</dbReference>
<sequence>MIDSSEIGADSILANVINSINIPNIVQNVLLSPLKNTYFPWLCLLLLVSSDNLRRPLIYYAISHWTINTLGDVLYQSVYLYKPDYEIFPFSNRGYILSIGISSVLYLLSEILGDWYLLLRTKVLIRNNKKGLTFLYIACILFNIMKVAEMVIYLRYVPFPTDPELTKDMGQIAAIYQKRFSDVIDQRLNVLIFQQVTSLIYDVLVIIMLKKNVFTKNDVGGLSKNTFLNKFKQLSEYRIYLGVIIAVVASPFIFAEVVLLKSSQEDYYNVIYIIRSKLLNFFYVFMYIDQISLRFFVERTNVVRSTYNNVSNNSANSNHKSYYNNNNKSSSNTTLTYNKSNTSLRSLNNNNNIMNYNNPSHNYNNISVSEYNNPNNYRYNNYNIINSFNNSNSDLFYNNNDNSVSDIFYNKLKYQNQIEYDDNKFLIDKKIIQHSHMK</sequence>
<feature type="transmembrane region" description="Helical" evidence="2">
    <location>
        <begin position="188"/>
        <end position="209"/>
    </location>
</feature>
<organism evidence="3 4">
    <name type="scientific">Anaeromyces robustus</name>
    <dbReference type="NCBI Taxonomy" id="1754192"/>
    <lineage>
        <taxon>Eukaryota</taxon>
        <taxon>Fungi</taxon>
        <taxon>Fungi incertae sedis</taxon>
        <taxon>Chytridiomycota</taxon>
        <taxon>Chytridiomycota incertae sedis</taxon>
        <taxon>Neocallimastigomycetes</taxon>
        <taxon>Neocallimastigales</taxon>
        <taxon>Neocallimastigaceae</taxon>
        <taxon>Anaeromyces</taxon>
    </lineage>
</organism>
<feature type="transmembrane region" description="Helical" evidence="2">
    <location>
        <begin position="239"/>
        <end position="260"/>
    </location>
</feature>
<protein>
    <submittedName>
        <fullName evidence="3">Uncharacterized protein</fullName>
    </submittedName>
</protein>
<evidence type="ECO:0000256" key="1">
    <source>
        <dbReference type="SAM" id="MobiDB-lite"/>
    </source>
</evidence>
<feature type="transmembrane region" description="Helical" evidence="2">
    <location>
        <begin position="95"/>
        <end position="119"/>
    </location>
</feature>
<evidence type="ECO:0000256" key="2">
    <source>
        <dbReference type="SAM" id="Phobius"/>
    </source>
</evidence>
<feature type="transmembrane region" description="Helical" evidence="2">
    <location>
        <begin position="131"/>
        <end position="154"/>
    </location>
</feature>
<proteinExistence type="predicted"/>
<dbReference type="OrthoDB" id="10428111at2759"/>
<accession>A0A1Y1WPC8</accession>
<reference evidence="3 4" key="2">
    <citation type="submission" date="2016-08" db="EMBL/GenBank/DDBJ databases">
        <title>Pervasive Adenine N6-methylation of Active Genes in Fungi.</title>
        <authorList>
            <consortium name="DOE Joint Genome Institute"/>
            <person name="Mondo S.J."/>
            <person name="Dannebaum R.O."/>
            <person name="Kuo R.C."/>
            <person name="Labutti K."/>
            <person name="Haridas S."/>
            <person name="Kuo A."/>
            <person name="Salamov A."/>
            <person name="Ahrendt S.R."/>
            <person name="Lipzen A."/>
            <person name="Sullivan W."/>
            <person name="Andreopoulos W.B."/>
            <person name="Clum A."/>
            <person name="Lindquist E."/>
            <person name="Daum C."/>
            <person name="Ramamoorthy G.K."/>
            <person name="Gryganskyi A."/>
            <person name="Culley D."/>
            <person name="Magnuson J.K."/>
            <person name="James T.Y."/>
            <person name="O'Malley M.A."/>
            <person name="Stajich J.E."/>
            <person name="Spatafora J.W."/>
            <person name="Visel A."/>
            <person name="Grigoriev I.V."/>
        </authorList>
    </citation>
    <scope>NUCLEOTIDE SEQUENCE [LARGE SCALE GENOMIC DNA]</scope>
    <source>
        <strain evidence="3 4">S4</strain>
    </source>
</reference>
<feature type="region of interest" description="Disordered" evidence="1">
    <location>
        <begin position="308"/>
        <end position="333"/>
    </location>
</feature>
<feature type="transmembrane region" description="Helical" evidence="2">
    <location>
        <begin position="280"/>
        <end position="297"/>
    </location>
</feature>
<keyword evidence="4" id="KW-1185">Reference proteome</keyword>
<evidence type="ECO:0000313" key="4">
    <source>
        <dbReference type="Proteomes" id="UP000193944"/>
    </source>
</evidence>
<name>A0A1Y1WPC8_9FUNG</name>